<feature type="domain" description="C2" evidence="2">
    <location>
        <begin position="1"/>
        <end position="115"/>
    </location>
</feature>
<dbReference type="EMBL" id="JACGWN010000009">
    <property type="protein sequence ID" value="KAL0434068.1"/>
    <property type="molecule type" value="Genomic_DNA"/>
</dbReference>
<accession>A0AAW2VXK0</accession>
<name>A0AAW2VXK0_9LAMI</name>
<dbReference type="InterPro" id="IPR044750">
    <property type="entry name" value="C2_SRC2/BAP"/>
</dbReference>
<dbReference type="PANTHER" id="PTHR32246:SF173">
    <property type="entry name" value="C2 DOMAIN-CONTAINING PROTEIN"/>
    <property type="match status" value="1"/>
</dbReference>
<proteinExistence type="predicted"/>
<gene>
    <name evidence="3" type="ORF">Slati_2741100</name>
</gene>
<organism evidence="3">
    <name type="scientific">Sesamum latifolium</name>
    <dbReference type="NCBI Taxonomy" id="2727402"/>
    <lineage>
        <taxon>Eukaryota</taxon>
        <taxon>Viridiplantae</taxon>
        <taxon>Streptophyta</taxon>
        <taxon>Embryophyta</taxon>
        <taxon>Tracheophyta</taxon>
        <taxon>Spermatophyta</taxon>
        <taxon>Magnoliopsida</taxon>
        <taxon>eudicotyledons</taxon>
        <taxon>Gunneridae</taxon>
        <taxon>Pentapetalae</taxon>
        <taxon>asterids</taxon>
        <taxon>lamiids</taxon>
        <taxon>Lamiales</taxon>
        <taxon>Pedaliaceae</taxon>
        <taxon>Sesamum</taxon>
    </lineage>
</organism>
<feature type="compositionally biased region" description="Pro residues" evidence="1">
    <location>
        <begin position="221"/>
        <end position="236"/>
    </location>
</feature>
<dbReference type="SMART" id="SM00239">
    <property type="entry name" value="C2"/>
    <property type="match status" value="1"/>
</dbReference>
<dbReference type="CDD" id="cd04051">
    <property type="entry name" value="C2_SRC2_like"/>
    <property type="match status" value="1"/>
</dbReference>
<dbReference type="AlphaFoldDB" id="A0AAW2VXK0"/>
<dbReference type="GO" id="GO:0006952">
    <property type="term" value="P:defense response"/>
    <property type="evidence" value="ECO:0007669"/>
    <property type="project" value="InterPro"/>
</dbReference>
<dbReference type="PANTHER" id="PTHR32246">
    <property type="entry name" value="INGRESSION PROTEIN FIC1"/>
    <property type="match status" value="1"/>
</dbReference>
<dbReference type="Pfam" id="PF00168">
    <property type="entry name" value="C2"/>
    <property type="match status" value="1"/>
</dbReference>
<dbReference type="InterPro" id="IPR035892">
    <property type="entry name" value="C2_domain_sf"/>
</dbReference>
<reference evidence="3" key="1">
    <citation type="submission" date="2020-06" db="EMBL/GenBank/DDBJ databases">
        <authorList>
            <person name="Li T."/>
            <person name="Hu X."/>
            <person name="Zhang T."/>
            <person name="Song X."/>
            <person name="Zhang H."/>
            <person name="Dai N."/>
            <person name="Sheng W."/>
            <person name="Hou X."/>
            <person name="Wei L."/>
        </authorList>
    </citation>
    <scope>NUCLEOTIDE SEQUENCE</scope>
    <source>
        <strain evidence="3">KEN1</strain>
        <tissue evidence="3">Leaf</tissue>
    </source>
</reference>
<dbReference type="PROSITE" id="PS50004">
    <property type="entry name" value="C2"/>
    <property type="match status" value="1"/>
</dbReference>
<dbReference type="Gene3D" id="2.60.40.150">
    <property type="entry name" value="C2 domain"/>
    <property type="match status" value="1"/>
</dbReference>
<dbReference type="InterPro" id="IPR000008">
    <property type="entry name" value="C2_dom"/>
</dbReference>
<reference evidence="3" key="2">
    <citation type="journal article" date="2024" name="Plant">
        <title>Genomic evolution and insights into agronomic trait innovations of Sesamum species.</title>
        <authorList>
            <person name="Miao H."/>
            <person name="Wang L."/>
            <person name="Qu L."/>
            <person name="Liu H."/>
            <person name="Sun Y."/>
            <person name="Le M."/>
            <person name="Wang Q."/>
            <person name="Wei S."/>
            <person name="Zheng Y."/>
            <person name="Lin W."/>
            <person name="Duan Y."/>
            <person name="Cao H."/>
            <person name="Xiong S."/>
            <person name="Wang X."/>
            <person name="Wei L."/>
            <person name="Li C."/>
            <person name="Ma Q."/>
            <person name="Ju M."/>
            <person name="Zhao R."/>
            <person name="Li G."/>
            <person name="Mu C."/>
            <person name="Tian Q."/>
            <person name="Mei H."/>
            <person name="Zhang T."/>
            <person name="Gao T."/>
            <person name="Zhang H."/>
        </authorList>
    </citation>
    <scope>NUCLEOTIDE SEQUENCE</scope>
    <source>
        <strain evidence="3">KEN1</strain>
    </source>
</reference>
<sequence>MKMERRTLDITLRYAKDLKKINLISTMDVYAIVSISGGCENSNQTTRTPADREGGRNPTWDFPMRFVVEEAALQQNRLTLDVKLRCQRVLGDKDIGEVHVPVKELLDGGTGGRKFVSYQVRKPSGRPKGQLTFSYKFSEKPNSSAAQPQPPVEKVFPEPATAYPMGGRSWPYPAEPPGVYPPHYPAEVEEVGRLYPPPPARYTQVGGLYPTLQEYAYPPPSPPQPVYGYPQPPPQPQCGYGYPQLPPPPSYAYRPLALEEAPRKNIGGRWDGWLADRRYDI</sequence>
<evidence type="ECO:0000259" key="2">
    <source>
        <dbReference type="PROSITE" id="PS50004"/>
    </source>
</evidence>
<feature type="region of interest" description="Disordered" evidence="1">
    <location>
        <begin position="221"/>
        <end position="244"/>
    </location>
</feature>
<comment type="caution">
    <text evidence="3">The sequence shown here is derived from an EMBL/GenBank/DDBJ whole genome shotgun (WGS) entry which is preliminary data.</text>
</comment>
<evidence type="ECO:0000256" key="1">
    <source>
        <dbReference type="SAM" id="MobiDB-lite"/>
    </source>
</evidence>
<dbReference type="SUPFAM" id="SSF49562">
    <property type="entry name" value="C2 domain (Calcium/lipid-binding domain, CaLB)"/>
    <property type="match status" value="1"/>
</dbReference>
<evidence type="ECO:0000313" key="3">
    <source>
        <dbReference type="EMBL" id="KAL0434068.1"/>
    </source>
</evidence>
<protein>
    <submittedName>
        <fullName evidence="3">Protein SRC2</fullName>
    </submittedName>
</protein>